<evidence type="ECO:0000313" key="3">
    <source>
        <dbReference type="EMBL" id="KAI0492721.1"/>
    </source>
</evidence>
<dbReference type="SUPFAM" id="SSF56672">
    <property type="entry name" value="DNA/RNA polymerases"/>
    <property type="match status" value="1"/>
</dbReference>
<dbReference type="InterPro" id="IPR043128">
    <property type="entry name" value="Rev_trsase/Diguanyl_cyclase"/>
</dbReference>
<dbReference type="AlphaFoldDB" id="A0A8T3A9T6"/>
<feature type="region of interest" description="Disordered" evidence="1">
    <location>
        <begin position="181"/>
        <end position="207"/>
    </location>
</feature>
<proteinExistence type="predicted"/>
<dbReference type="OrthoDB" id="1919845at2759"/>
<comment type="caution">
    <text evidence="3">The sequence shown here is derived from an EMBL/GenBank/DDBJ whole genome shotgun (WGS) entry which is preliminary data.</text>
</comment>
<dbReference type="Gene3D" id="3.30.70.270">
    <property type="match status" value="1"/>
</dbReference>
<feature type="domain" description="Reverse transcriptase Ty1/copia-type" evidence="2">
    <location>
        <begin position="1"/>
        <end position="177"/>
    </location>
</feature>
<keyword evidence="4" id="KW-1185">Reference proteome</keyword>
<evidence type="ECO:0000313" key="4">
    <source>
        <dbReference type="Proteomes" id="UP000829196"/>
    </source>
</evidence>
<sequence length="207" mass="23632">MLLTVALHHAWQVNQLDVSNAFLHGDLNDEIYMKQPRGFEDNQHPNFVCKLHKSLYGLKQSPRQWFQKLMQSLHELGFQFSKADPSLLIFNQATISVYVLVYVDDILITGNDRNKIQSTIKHLQSQFNIKQLGAVSLFLGIQVIKTTTCYFLSQSHYATELLSHAGFMNCKLSKTPAHIKPSKTPDIQPYSDPQLFRNSPAPYNISP</sequence>
<organism evidence="3 4">
    <name type="scientific">Dendrobium nobile</name>
    <name type="common">Orchid</name>
    <dbReference type="NCBI Taxonomy" id="94219"/>
    <lineage>
        <taxon>Eukaryota</taxon>
        <taxon>Viridiplantae</taxon>
        <taxon>Streptophyta</taxon>
        <taxon>Embryophyta</taxon>
        <taxon>Tracheophyta</taxon>
        <taxon>Spermatophyta</taxon>
        <taxon>Magnoliopsida</taxon>
        <taxon>Liliopsida</taxon>
        <taxon>Asparagales</taxon>
        <taxon>Orchidaceae</taxon>
        <taxon>Epidendroideae</taxon>
        <taxon>Malaxideae</taxon>
        <taxon>Dendrobiinae</taxon>
        <taxon>Dendrobium</taxon>
    </lineage>
</organism>
<gene>
    <name evidence="3" type="ORF">KFK09_026997</name>
</gene>
<dbReference type="InterPro" id="IPR013103">
    <property type="entry name" value="RVT_2"/>
</dbReference>
<protein>
    <recommendedName>
        <fullName evidence="2">Reverse transcriptase Ty1/copia-type domain-containing protein</fullName>
    </recommendedName>
</protein>
<evidence type="ECO:0000256" key="1">
    <source>
        <dbReference type="SAM" id="MobiDB-lite"/>
    </source>
</evidence>
<dbReference type="InterPro" id="IPR043502">
    <property type="entry name" value="DNA/RNA_pol_sf"/>
</dbReference>
<dbReference type="Proteomes" id="UP000829196">
    <property type="component" value="Unassembled WGS sequence"/>
</dbReference>
<reference evidence="3" key="1">
    <citation type="journal article" date="2022" name="Front. Genet.">
        <title>Chromosome-Scale Assembly of the Dendrobium nobile Genome Provides Insights Into the Molecular Mechanism of the Biosynthesis of the Medicinal Active Ingredient of Dendrobium.</title>
        <authorList>
            <person name="Xu Q."/>
            <person name="Niu S.-C."/>
            <person name="Li K.-L."/>
            <person name="Zheng P.-J."/>
            <person name="Zhang X.-J."/>
            <person name="Jia Y."/>
            <person name="Liu Y."/>
            <person name="Niu Y.-X."/>
            <person name="Yu L.-H."/>
            <person name="Chen D.-F."/>
            <person name="Zhang G.-Q."/>
        </authorList>
    </citation>
    <scope>NUCLEOTIDE SEQUENCE</scope>
    <source>
        <tissue evidence="3">Leaf</tissue>
    </source>
</reference>
<name>A0A8T3A9T6_DENNO</name>
<dbReference type="EMBL" id="JAGYWB010000018">
    <property type="protein sequence ID" value="KAI0492721.1"/>
    <property type="molecule type" value="Genomic_DNA"/>
</dbReference>
<accession>A0A8T3A9T6</accession>
<evidence type="ECO:0000259" key="2">
    <source>
        <dbReference type="Pfam" id="PF07727"/>
    </source>
</evidence>
<dbReference type="Pfam" id="PF07727">
    <property type="entry name" value="RVT_2"/>
    <property type="match status" value="1"/>
</dbReference>